<protein>
    <submittedName>
        <fullName evidence="1">Pyridoxamine 5'-phosphate oxidase family protein</fullName>
    </submittedName>
</protein>
<dbReference type="InterPro" id="IPR024747">
    <property type="entry name" value="Pyridox_Oxase-rel"/>
</dbReference>
<dbReference type="RefSeq" id="WP_304123521.1">
    <property type="nucleotide sequence ID" value="NZ_DYZA01000219.1"/>
</dbReference>
<evidence type="ECO:0000313" key="2">
    <source>
        <dbReference type="Proteomes" id="UP000698963"/>
    </source>
</evidence>
<proteinExistence type="predicted"/>
<dbReference type="PANTHER" id="PTHR34071">
    <property type="entry name" value="5-NITROIMIDAZOLE ANTIBIOTICS RESISTANCE PROTEIN, NIMA-FAMILY-RELATED PROTEIN-RELATED"/>
    <property type="match status" value="1"/>
</dbReference>
<dbReference type="PANTHER" id="PTHR34071:SF2">
    <property type="entry name" value="FLAVIN-NUCLEOTIDE-BINDING PROTEIN"/>
    <property type="match status" value="1"/>
</dbReference>
<sequence>MRRKDRECNAPAFFTGLLEQAEVLTLAFQTEEAPYVVPVNFVLLEGALYFHCAKEGRKLDCLKRSPGIGFSVHEVLAIDREKATTLYKSLCGTGKAACVVDMEEKSRALAALAEKYRSRCTLPIPPKVLESTEVVKISILSLSGKSNPPQADAQA</sequence>
<gene>
    <name evidence="1" type="ORF">K8W16_10670</name>
</gene>
<dbReference type="EMBL" id="DYZA01000219">
    <property type="protein sequence ID" value="HJD98093.1"/>
    <property type="molecule type" value="Genomic_DNA"/>
</dbReference>
<organism evidence="1 2">
    <name type="scientific">Mailhella massiliensis</name>
    <dbReference type="NCBI Taxonomy" id="1903261"/>
    <lineage>
        <taxon>Bacteria</taxon>
        <taxon>Pseudomonadati</taxon>
        <taxon>Thermodesulfobacteriota</taxon>
        <taxon>Desulfovibrionia</taxon>
        <taxon>Desulfovibrionales</taxon>
        <taxon>Desulfovibrionaceae</taxon>
        <taxon>Mailhella</taxon>
    </lineage>
</organism>
<dbReference type="Proteomes" id="UP000698963">
    <property type="component" value="Unassembled WGS sequence"/>
</dbReference>
<reference evidence="1" key="1">
    <citation type="journal article" date="2021" name="PeerJ">
        <title>Extensive microbial diversity within the chicken gut microbiome revealed by metagenomics and culture.</title>
        <authorList>
            <person name="Gilroy R."/>
            <person name="Ravi A."/>
            <person name="Getino M."/>
            <person name="Pursley I."/>
            <person name="Horton D.L."/>
            <person name="Alikhan N.F."/>
            <person name="Baker D."/>
            <person name="Gharbi K."/>
            <person name="Hall N."/>
            <person name="Watson M."/>
            <person name="Adriaenssens E.M."/>
            <person name="Foster-Nyarko E."/>
            <person name="Jarju S."/>
            <person name="Secka A."/>
            <person name="Antonio M."/>
            <person name="Oren A."/>
            <person name="Chaudhuri R.R."/>
            <person name="La Ragione R."/>
            <person name="Hildebrand F."/>
            <person name="Pallen M.J."/>
        </authorList>
    </citation>
    <scope>NUCLEOTIDE SEQUENCE</scope>
    <source>
        <strain evidence="1">ChiGjej2B2-19336</strain>
    </source>
</reference>
<evidence type="ECO:0000313" key="1">
    <source>
        <dbReference type="EMBL" id="HJD98093.1"/>
    </source>
</evidence>
<name>A0A921AXS8_9BACT</name>
<dbReference type="Gene3D" id="2.30.110.10">
    <property type="entry name" value="Electron Transport, Fmn-binding Protein, Chain A"/>
    <property type="match status" value="1"/>
</dbReference>
<reference evidence="1" key="2">
    <citation type="submission" date="2021-09" db="EMBL/GenBank/DDBJ databases">
        <authorList>
            <person name="Gilroy R."/>
        </authorList>
    </citation>
    <scope>NUCLEOTIDE SEQUENCE</scope>
    <source>
        <strain evidence="1">ChiGjej2B2-19336</strain>
    </source>
</reference>
<dbReference type="InterPro" id="IPR012349">
    <property type="entry name" value="Split_barrel_FMN-bd"/>
</dbReference>
<dbReference type="AlphaFoldDB" id="A0A921AXS8"/>
<comment type="caution">
    <text evidence="1">The sequence shown here is derived from an EMBL/GenBank/DDBJ whole genome shotgun (WGS) entry which is preliminary data.</text>
</comment>
<accession>A0A921AXS8</accession>
<dbReference type="SUPFAM" id="SSF50475">
    <property type="entry name" value="FMN-binding split barrel"/>
    <property type="match status" value="1"/>
</dbReference>
<dbReference type="Pfam" id="PF12900">
    <property type="entry name" value="Pyridox_ox_2"/>
    <property type="match status" value="1"/>
</dbReference>